<dbReference type="Gene3D" id="1.20.120.550">
    <property type="entry name" value="Membrane associated eicosanoid/glutathione metabolism-like domain"/>
    <property type="match status" value="1"/>
</dbReference>
<evidence type="ECO:0000256" key="5">
    <source>
        <dbReference type="SAM" id="Phobius"/>
    </source>
</evidence>
<keyword evidence="4 5" id="KW-0472">Membrane</keyword>
<dbReference type="PANTHER" id="PTHR35371">
    <property type="entry name" value="INNER MEMBRANE PROTEIN"/>
    <property type="match status" value="1"/>
</dbReference>
<dbReference type="Proteomes" id="UP000005446">
    <property type="component" value="Unassembled WGS sequence"/>
</dbReference>
<dbReference type="SUPFAM" id="SSF161084">
    <property type="entry name" value="MAPEG domain-like"/>
    <property type="match status" value="1"/>
</dbReference>
<keyword evidence="3 5" id="KW-1133">Transmembrane helix</keyword>
<organism evidence="6 7">
    <name type="scientific">Glarea lozoyensis (strain ATCC 74030 / MF5533)</name>
    <dbReference type="NCBI Taxonomy" id="1104152"/>
    <lineage>
        <taxon>Eukaryota</taxon>
        <taxon>Fungi</taxon>
        <taxon>Dikarya</taxon>
        <taxon>Ascomycota</taxon>
        <taxon>Pezizomycotina</taxon>
        <taxon>Leotiomycetes</taxon>
        <taxon>Helotiales</taxon>
        <taxon>Helotiaceae</taxon>
        <taxon>Glarea</taxon>
    </lineage>
</organism>
<evidence type="ECO:0000256" key="1">
    <source>
        <dbReference type="ARBA" id="ARBA00004370"/>
    </source>
</evidence>
<evidence type="ECO:0000313" key="7">
    <source>
        <dbReference type="Proteomes" id="UP000005446"/>
    </source>
</evidence>
<dbReference type="GO" id="GO:0016020">
    <property type="term" value="C:membrane"/>
    <property type="evidence" value="ECO:0007669"/>
    <property type="project" value="UniProtKB-SubCell"/>
</dbReference>
<evidence type="ECO:0000313" key="6">
    <source>
        <dbReference type="EMBL" id="EHK98400.1"/>
    </source>
</evidence>
<protein>
    <submittedName>
        <fullName evidence="6">Uncharacterized protein</fullName>
    </submittedName>
</protein>
<comment type="caution">
    <text evidence="6">The sequence shown here is derived from an EMBL/GenBank/DDBJ whole genome shotgun (WGS) entry which is preliminary data.</text>
</comment>
<dbReference type="Pfam" id="PF01124">
    <property type="entry name" value="MAPEG"/>
    <property type="match status" value="1"/>
</dbReference>
<dbReference type="InterPro" id="IPR001129">
    <property type="entry name" value="Membr-assoc_MAPEG"/>
</dbReference>
<dbReference type="OrthoDB" id="2122304at2759"/>
<evidence type="ECO:0000256" key="2">
    <source>
        <dbReference type="ARBA" id="ARBA00022692"/>
    </source>
</evidence>
<dbReference type="AlphaFoldDB" id="H0ESS8"/>
<dbReference type="PANTHER" id="PTHR35371:SF1">
    <property type="entry name" value="BLR7753 PROTEIN"/>
    <property type="match status" value="1"/>
</dbReference>
<gene>
    <name evidence="6" type="ORF">M7I_5775</name>
</gene>
<proteinExistence type="predicted"/>
<comment type="subcellular location">
    <subcellularLocation>
        <location evidence="1">Membrane</location>
    </subcellularLocation>
</comment>
<evidence type="ECO:0000256" key="3">
    <source>
        <dbReference type="ARBA" id="ARBA00022989"/>
    </source>
</evidence>
<accession>H0ESS8</accession>
<dbReference type="HOGENOM" id="CLU_110778_0_2_1"/>
<feature type="transmembrane region" description="Helical" evidence="5">
    <location>
        <begin position="12"/>
        <end position="33"/>
    </location>
</feature>
<dbReference type="EMBL" id="AGUE01000151">
    <property type="protein sequence ID" value="EHK98400.1"/>
    <property type="molecule type" value="Genomic_DNA"/>
</dbReference>
<sequence>MSGLFDTTSNYSFYAIPAAWVIAIAPHQYAILANKSNKPFDNRNPRAYVKSLEDNQGVDSATKEMISRAEAAQMNNFENLGLFASAIVAGNLAGLSSQTMNLLSGGYLASRVVYNFVYINNNTQASANVRSAVYVAGIGMIFTMFIKAGNALKGRAANLL</sequence>
<dbReference type="InterPro" id="IPR023352">
    <property type="entry name" value="MAPEG-like_dom_sf"/>
</dbReference>
<reference evidence="6 7" key="1">
    <citation type="journal article" date="2012" name="Eukaryot. Cell">
        <title>Genome sequence of the fungus Glarea lozoyensis: the first genome sequence of a species from the Helotiaceae family.</title>
        <authorList>
            <person name="Youssar L."/>
            <person name="Gruening B.A."/>
            <person name="Erxleben A."/>
            <person name="Guenther S."/>
            <person name="Huettel W."/>
        </authorList>
    </citation>
    <scope>NUCLEOTIDE SEQUENCE [LARGE SCALE GENOMIC DNA]</scope>
    <source>
        <strain evidence="7">ATCC 74030 / MF5533</strain>
    </source>
</reference>
<keyword evidence="7" id="KW-1185">Reference proteome</keyword>
<name>H0ESS8_GLAL7</name>
<keyword evidence="2 5" id="KW-0812">Transmembrane</keyword>
<evidence type="ECO:0000256" key="4">
    <source>
        <dbReference type="ARBA" id="ARBA00023136"/>
    </source>
</evidence>
<dbReference type="InParanoid" id="H0ESS8"/>